<sequence length="126" mass="13230">MAPEGGRSSASSSTTGEVIPIQHADGTVTCNGATVTSTSTTSSTTTNDKPMTSTQTNTSATQSEKQASNPAQDDFEDVSAELKQQKMKEAIAKMNELGFEGEWVVELLKSVDGDVVRAVTAMNPDK</sequence>
<reference evidence="3 4" key="1">
    <citation type="submission" date="2021-04" db="EMBL/GenBank/DDBJ databases">
        <authorList>
            <person name="Bliznina A."/>
        </authorList>
    </citation>
    <scope>NUCLEOTIDE SEQUENCE [LARGE SCALE GENOMIC DNA]</scope>
</reference>
<accession>A0ABN7SI22</accession>
<dbReference type="EMBL" id="OU015569">
    <property type="protein sequence ID" value="CAG5100222.1"/>
    <property type="molecule type" value="Genomic_DNA"/>
</dbReference>
<feature type="region of interest" description="Disordered" evidence="1">
    <location>
        <begin position="1"/>
        <end position="76"/>
    </location>
</feature>
<dbReference type="InterPro" id="IPR015940">
    <property type="entry name" value="UBA"/>
</dbReference>
<keyword evidence="4" id="KW-1185">Reference proteome</keyword>
<name>A0ABN7SI22_OIKDI</name>
<evidence type="ECO:0000313" key="4">
    <source>
        <dbReference type="Proteomes" id="UP001158576"/>
    </source>
</evidence>
<dbReference type="Gene3D" id="1.10.8.10">
    <property type="entry name" value="DNA helicase RuvA subunit, C-terminal domain"/>
    <property type="match status" value="1"/>
</dbReference>
<dbReference type="PROSITE" id="PS50030">
    <property type="entry name" value="UBA"/>
    <property type="match status" value="1"/>
</dbReference>
<gene>
    <name evidence="3" type="ORF">OKIOD_LOCUS8458</name>
</gene>
<feature type="domain" description="UBA" evidence="2">
    <location>
        <begin position="81"/>
        <end position="125"/>
    </location>
</feature>
<evidence type="ECO:0000259" key="2">
    <source>
        <dbReference type="PROSITE" id="PS50030"/>
    </source>
</evidence>
<evidence type="ECO:0000256" key="1">
    <source>
        <dbReference type="SAM" id="MobiDB-lite"/>
    </source>
</evidence>
<organism evidence="3 4">
    <name type="scientific">Oikopleura dioica</name>
    <name type="common">Tunicate</name>
    <dbReference type="NCBI Taxonomy" id="34765"/>
    <lineage>
        <taxon>Eukaryota</taxon>
        <taxon>Metazoa</taxon>
        <taxon>Chordata</taxon>
        <taxon>Tunicata</taxon>
        <taxon>Appendicularia</taxon>
        <taxon>Copelata</taxon>
        <taxon>Oikopleuridae</taxon>
        <taxon>Oikopleura</taxon>
    </lineage>
</organism>
<proteinExistence type="predicted"/>
<evidence type="ECO:0000313" key="3">
    <source>
        <dbReference type="EMBL" id="CAG5100222.1"/>
    </source>
</evidence>
<protein>
    <submittedName>
        <fullName evidence="3">Oidioi.mRNA.OKI2018_I69.XSR.g16900.t1.cds</fullName>
    </submittedName>
</protein>
<dbReference type="Proteomes" id="UP001158576">
    <property type="component" value="Chromosome XSR"/>
</dbReference>
<feature type="compositionally biased region" description="Low complexity" evidence="1">
    <location>
        <begin position="34"/>
        <end position="63"/>
    </location>
</feature>